<feature type="domain" description="DUF5641" evidence="1">
    <location>
        <begin position="864"/>
        <end position="947"/>
    </location>
</feature>
<dbReference type="Pfam" id="PF18701">
    <property type="entry name" value="DUF5641"/>
    <property type="match status" value="1"/>
</dbReference>
<reference evidence="3" key="1">
    <citation type="submission" date="2013-03" db="EMBL/GenBank/DDBJ databases">
        <title>The Genome Sequence of Anopheles minimus MINIMUS1.</title>
        <authorList>
            <consortium name="The Broad Institute Genomics Platform"/>
            <person name="Neafsey D.E."/>
            <person name="Walton C."/>
            <person name="Walker B."/>
            <person name="Young S.K."/>
            <person name="Zeng Q."/>
            <person name="Gargeya S."/>
            <person name="Fitzgerald M."/>
            <person name="Haas B."/>
            <person name="Abouelleil A."/>
            <person name="Allen A.W."/>
            <person name="Alvarado L."/>
            <person name="Arachchi H.M."/>
            <person name="Berlin A.M."/>
            <person name="Chapman S.B."/>
            <person name="Gainer-Dewar J."/>
            <person name="Goldberg J."/>
            <person name="Griggs A."/>
            <person name="Gujja S."/>
            <person name="Hansen M."/>
            <person name="Howarth C."/>
            <person name="Imamovic A."/>
            <person name="Ireland A."/>
            <person name="Larimer J."/>
            <person name="McCowan C."/>
            <person name="Murphy C."/>
            <person name="Pearson M."/>
            <person name="Poon T.W."/>
            <person name="Priest M."/>
            <person name="Roberts A."/>
            <person name="Saif S."/>
            <person name="Shea T."/>
            <person name="Sisk P."/>
            <person name="Sykes S."/>
            <person name="Wortman J."/>
            <person name="Nusbaum C."/>
            <person name="Birren B."/>
        </authorList>
    </citation>
    <scope>NUCLEOTIDE SEQUENCE [LARGE SCALE GENOMIC DNA]</scope>
    <source>
        <strain evidence="3">MINIMUS1</strain>
    </source>
</reference>
<dbReference type="GO" id="GO:0071897">
    <property type="term" value="P:DNA biosynthetic process"/>
    <property type="evidence" value="ECO:0007669"/>
    <property type="project" value="UniProtKB-ARBA"/>
</dbReference>
<dbReference type="SUPFAM" id="SSF56672">
    <property type="entry name" value="DNA/RNA polymerases"/>
    <property type="match status" value="1"/>
</dbReference>
<evidence type="ECO:0000313" key="3">
    <source>
        <dbReference type="Proteomes" id="UP000075920"/>
    </source>
</evidence>
<name>A0A182WES7_9DIPT</name>
<evidence type="ECO:0000259" key="1">
    <source>
        <dbReference type="Pfam" id="PF18701"/>
    </source>
</evidence>
<evidence type="ECO:0000313" key="2">
    <source>
        <dbReference type="EnsemblMetazoa" id="AMIN008873-PA"/>
    </source>
</evidence>
<dbReference type="PANTHER" id="PTHR47331:SF4">
    <property type="entry name" value="PEPTIDASE S1 DOMAIN-CONTAINING PROTEIN"/>
    <property type="match status" value="1"/>
</dbReference>
<dbReference type="InterPro" id="IPR040676">
    <property type="entry name" value="DUF5641"/>
</dbReference>
<dbReference type="PANTHER" id="PTHR47331">
    <property type="entry name" value="PHD-TYPE DOMAIN-CONTAINING PROTEIN"/>
    <property type="match status" value="1"/>
</dbReference>
<dbReference type="AlphaFoldDB" id="A0A182WES7"/>
<dbReference type="InterPro" id="IPR008042">
    <property type="entry name" value="Retrotrans_Pao"/>
</dbReference>
<dbReference type="EnsemblMetazoa" id="AMIN008873-RA">
    <property type="protein sequence ID" value="AMIN008873-PA"/>
    <property type="gene ID" value="AMIN008873"/>
</dbReference>
<proteinExistence type="predicted"/>
<protein>
    <recommendedName>
        <fullName evidence="1">DUF5641 domain-containing protein</fullName>
    </recommendedName>
</protein>
<accession>A0A182WES7</accession>
<dbReference type="STRING" id="112268.A0A182WES7"/>
<organism evidence="2 3">
    <name type="scientific">Anopheles minimus</name>
    <dbReference type="NCBI Taxonomy" id="112268"/>
    <lineage>
        <taxon>Eukaryota</taxon>
        <taxon>Metazoa</taxon>
        <taxon>Ecdysozoa</taxon>
        <taxon>Arthropoda</taxon>
        <taxon>Hexapoda</taxon>
        <taxon>Insecta</taxon>
        <taxon>Pterygota</taxon>
        <taxon>Neoptera</taxon>
        <taxon>Endopterygota</taxon>
        <taxon>Diptera</taxon>
        <taxon>Nematocera</taxon>
        <taxon>Culicoidea</taxon>
        <taxon>Culicidae</taxon>
        <taxon>Anophelinae</taxon>
        <taxon>Anopheles</taxon>
    </lineage>
</organism>
<keyword evidence="3" id="KW-1185">Reference proteome</keyword>
<sequence>MWGVILTQLLTSKLDEATQREWERSMEGVDSATYADVIRFLRGQVRILEALGENKTDLRSQPSATNTPKFAVHVAAGERKSVCGICHDEHATIKCEKFLSISVKERIKLARANGLCLNCLGKGHYRSQCSSVVRCRVCKGMHNSLLHMWLPKREGVPDTSVQANNVHSARLTSETKGAHIENTTLTTAVTRPTFSCGVLSTVLVKIRAQNGDFFIARALLDNGSQVNILTERLCKILGLQRRESEIKLIGIGNCEVKGEVAVTTEVSSRSSEYVRKMEFLVLDCITLCLQPVNLPDSCVPTNGQLADPGWNKGGEIDILLGSQYFFEFLALDGGRPRIHKVESDYPYFVNSVFGWILAGPRQPQQKASAVCARLGLAEQIERFWSIEEIHEENKMTQDEMDCEQCFVKSHSRDESGRYIVKLPMKINGLEMIGESQTMAVRRFLQLEKPTRVLFQLAADEGGHFPLGKRALQECFYVDDYIGGANNESEAIQLVSELTELLKRGGFDLKKWNSNVPSALRNVNPSDKDNSNLVSIGPTDQVKTLGVCWDPEADELGVAIRLDEYQPIERPTRRTVFSAIAKLFDPLGIIAPIIAWAKIMMQRLWIATKDWDDPIPPELAEQWRLFEKQLSCISHIRVPRYVWLREEKTTQMHCFADASEAAYGACLYLRLADHDGQVKVVLLAAKSKIAPLKKLSLPRLELCAAVIGAKLWKTVCDALKEKTIESFFWSDSTIVLSWLRAPSYTWATFVGNRVATIQDLTKGHRWQHVKGSENPADILSRGALPGLLTKEWFSGPSWLSKSQSVWSFPEEASNHDETQLERKRQVITSTIHVAEHPISDRYSSYWKCGRVAAYCLRFIRRCRKEKRHWQQWRKEYLCELHNVNQRMQCARKVEVGQMVIMKDDVPPNEWYLGRIVGIHPGRDGIVRVVTVKTKRGEYKRPTTRICLLPSE</sequence>
<dbReference type="Pfam" id="PF05380">
    <property type="entry name" value="Peptidase_A17"/>
    <property type="match status" value="1"/>
</dbReference>
<reference evidence="2" key="2">
    <citation type="submission" date="2020-05" db="UniProtKB">
        <authorList>
            <consortium name="EnsemblMetazoa"/>
        </authorList>
    </citation>
    <scope>IDENTIFICATION</scope>
    <source>
        <strain evidence="2">MINIMUS1</strain>
    </source>
</reference>
<dbReference type="Proteomes" id="UP000075920">
    <property type="component" value="Unassembled WGS sequence"/>
</dbReference>
<dbReference type="VEuPathDB" id="VectorBase:AMIN008873"/>
<dbReference type="InterPro" id="IPR043502">
    <property type="entry name" value="DNA/RNA_pol_sf"/>
</dbReference>